<reference evidence="2 3" key="1">
    <citation type="journal article" date="2006" name="Nature">
        <title>Global trends of whole-genome duplications revealed by the ciliate Paramecium tetraurelia.</title>
        <authorList>
            <consortium name="Genoscope"/>
            <person name="Aury J.-M."/>
            <person name="Jaillon O."/>
            <person name="Duret L."/>
            <person name="Noel B."/>
            <person name="Jubin C."/>
            <person name="Porcel B.M."/>
            <person name="Segurens B."/>
            <person name="Daubin V."/>
            <person name="Anthouard V."/>
            <person name="Aiach N."/>
            <person name="Arnaiz O."/>
            <person name="Billaut A."/>
            <person name="Beisson J."/>
            <person name="Blanc I."/>
            <person name="Bouhouche K."/>
            <person name="Camara F."/>
            <person name="Duharcourt S."/>
            <person name="Guigo R."/>
            <person name="Gogendeau D."/>
            <person name="Katinka M."/>
            <person name="Keller A.-M."/>
            <person name="Kissmehl R."/>
            <person name="Klotz C."/>
            <person name="Koll F."/>
            <person name="Le Moue A."/>
            <person name="Lepere C."/>
            <person name="Malinsky S."/>
            <person name="Nowacki M."/>
            <person name="Nowak J.K."/>
            <person name="Plattner H."/>
            <person name="Poulain J."/>
            <person name="Ruiz F."/>
            <person name="Serrano V."/>
            <person name="Zagulski M."/>
            <person name="Dessen P."/>
            <person name="Betermier M."/>
            <person name="Weissenbach J."/>
            <person name="Scarpelli C."/>
            <person name="Schachter V."/>
            <person name="Sperling L."/>
            <person name="Meyer E."/>
            <person name="Cohen J."/>
            <person name="Wincker P."/>
        </authorList>
    </citation>
    <scope>NUCLEOTIDE SEQUENCE [LARGE SCALE GENOMIC DNA]</scope>
    <source>
        <strain evidence="2 3">Stock d4-2</strain>
    </source>
</reference>
<keyword evidence="1" id="KW-0472">Membrane</keyword>
<evidence type="ECO:0000256" key="1">
    <source>
        <dbReference type="SAM" id="Phobius"/>
    </source>
</evidence>
<keyword evidence="1" id="KW-1133">Transmembrane helix</keyword>
<evidence type="ECO:0000313" key="3">
    <source>
        <dbReference type="Proteomes" id="UP000000600"/>
    </source>
</evidence>
<accession>A0DU67</accession>
<dbReference type="HOGENOM" id="CLU_1328598_0_0_1"/>
<keyword evidence="1" id="KW-0812">Transmembrane</keyword>
<dbReference type="KEGG" id="ptm:GSPATT00020255001"/>
<dbReference type="AlphaFoldDB" id="A0DU67"/>
<dbReference type="EMBL" id="CT868585">
    <property type="protein sequence ID" value="CAK86584.1"/>
    <property type="molecule type" value="Genomic_DNA"/>
</dbReference>
<feature type="transmembrane region" description="Helical" evidence="1">
    <location>
        <begin position="117"/>
        <end position="135"/>
    </location>
</feature>
<name>A0DU67_PARTE</name>
<proteinExistence type="predicted"/>
<dbReference type="RefSeq" id="XP_001453981.1">
    <property type="nucleotide sequence ID" value="XM_001453944.1"/>
</dbReference>
<keyword evidence="3" id="KW-1185">Reference proteome</keyword>
<organism evidence="2 3">
    <name type="scientific">Paramecium tetraurelia</name>
    <dbReference type="NCBI Taxonomy" id="5888"/>
    <lineage>
        <taxon>Eukaryota</taxon>
        <taxon>Sar</taxon>
        <taxon>Alveolata</taxon>
        <taxon>Ciliophora</taxon>
        <taxon>Intramacronucleata</taxon>
        <taxon>Oligohymenophorea</taxon>
        <taxon>Peniculida</taxon>
        <taxon>Parameciidae</taxon>
        <taxon>Paramecium</taxon>
    </lineage>
</organism>
<evidence type="ECO:0008006" key="4">
    <source>
        <dbReference type="Google" id="ProtNLM"/>
    </source>
</evidence>
<protein>
    <recommendedName>
        <fullName evidence="4">Transmembrane protein</fullName>
    </recommendedName>
</protein>
<evidence type="ECO:0000313" key="2">
    <source>
        <dbReference type="EMBL" id="CAK86584.1"/>
    </source>
</evidence>
<gene>
    <name evidence="2" type="ORF">GSPATT00020255001</name>
</gene>
<dbReference type="Proteomes" id="UP000000600">
    <property type="component" value="Unassembled WGS sequence"/>
</dbReference>
<dbReference type="InParanoid" id="A0DU67"/>
<sequence length="207" mass="24919">MVCRQSIQMKGKIVKKISAYFQNNQFIQFSLSHLGLQQRLFQLLNLLLKIFDLFLQQISSFHNFVYLELLIYWLEIKNLLLISIHKSLNQVSDKYFLSKMLILQPLFRNFIQSQQSLIKSFFSEVDFLITIFWYLNFLKLDQCNQIIQSVLNIHSIQHSDHELFNHFQNLIFQFLNLLSIFLLCYFILLLNFERFKQLFILSLNCNS</sequence>
<dbReference type="GeneID" id="5039766"/>
<feature type="transmembrane region" description="Helical" evidence="1">
    <location>
        <begin position="170"/>
        <end position="192"/>
    </location>
</feature>